<dbReference type="EC" id="2.3.1.180" evidence="10"/>
<dbReference type="HAMAP" id="MF_01815">
    <property type="entry name" value="FabH"/>
    <property type="match status" value="1"/>
</dbReference>
<evidence type="ECO:0000259" key="11">
    <source>
        <dbReference type="Pfam" id="PF08541"/>
    </source>
</evidence>
<dbReference type="NCBIfam" id="NF006829">
    <property type="entry name" value="PRK09352.1"/>
    <property type="match status" value="1"/>
</dbReference>
<evidence type="ECO:0000256" key="5">
    <source>
        <dbReference type="ARBA" id="ARBA00022832"/>
    </source>
</evidence>
<feature type="active site" evidence="10">
    <location>
        <position position="281"/>
    </location>
</feature>
<gene>
    <name evidence="10" type="primary">fabH</name>
    <name evidence="13" type="ORF">ACFY8C_03290</name>
</gene>
<dbReference type="Pfam" id="PF08545">
    <property type="entry name" value="ACP_syn_III"/>
    <property type="match status" value="1"/>
</dbReference>
<comment type="pathway">
    <text evidence="10">Lipid metabolism; fatty acid biosynthesis.</text>
</comment>
<dbReference type="SUPFAM" id="SSF53901">
    <property type="entry name" value="Thiolase-like"/>
    <property type="match status" value="1"/>
</dbReference>
<evidence type="ECO:0000256" key="7">
    <source>
        <dbReference type="ARBA" id="ARBA00023160"/>
    </source>
</evidence>
<evidence type="ECO:0000256" key="8">
    <source>
        <dbReference type="ARBA" id="ARBA00023268"/>
    </source>
</evidence>
<comment type="domain">
    <text evidence="10">The last Arg residue of the ACP-binding site is essential for the weak association between ACP/AcpP and FabH.</text>
</comment>
<dbReference type="PANTHER" id="PTHR43091:SF1">
    <property type="entry name" value="BETA-KETOACYL-[ACYL-CARRIER-PROTEIN] SYNTHASE III, CHLOROPLASTIC"/>
    <property type="match status" value="1"/>
</dbReference>
<comment type="catalytic activity">
    <reaction evidence="10">
        <text>malonyl-[ACP] + acetyl-CoA + H(+) = 3-oxobutanoyl-[ACP] + CO2 + CoA</text>
        <dbReference type="Rhea" id="RHEA:12080"/>
        <dbReference type="Rhea" id="RHEA-COMP:9623"/>
        <dbReference type="Rhea" id="RHEA-COMP:9625"/>
        <dbReference type="ChEBI" id="CHEBI:15378"/>
        <dbReference type="ChEBI" id="CHEBI:16526"/>
        <dbReference type="ChEBI" id="CHEBI:57287"/>
        <dbReference type="ChEBI" id="CHEBI:57288"/>
        <dbReference type="ChEBI" id="CHEBI:78449"/>
        <dbReference type="ChEBI" id="CHEBI:78450"/>
        <dbReference type="EC" id="2.3.1.180"/>
    </reaction>
</comment>
<dbReference type="Pfam" id="PF08541">
    <property type="entry name" value="ACP_syn_III_C"/>
    <property type="match status" value="1"/>
</dbReference>
<reference evidence="13 14" key="1">
    <citation type="submission" date="2024-10" db="EMBL/GenBank/DDBJ databases">
        <title>The Natural Products Discovery Center: Release of the First 8490 Sequenced Strains for Exploring Actinobacteria Biosynthetic Diversity.</title>
        <authorList>
            <person name="Kalkreuter E."/>
            <person name="Kautsar S.A."/>
            <person name="Yang D."/>
            <person name="Bader C.D."/>
            <person name="Teijaro C.N."/>
            <person name="Fluegel L."/>
            <person name="Davis C.M."/>
            <person name="Simpson J.R."/>
            <person name="Lauterbach L."/>
            <person name="Steele A.D."/>
            <person name="Gui C."/>
            <person name="Meng S."/>
            <person name="Li G."/>
            <person name="Viehrig K."/>
            <person name="Ye F."/>
            <person name="Su P."/>
            <person name="Kiefer A.F."/>
            <person name="Nichols A."/>
            <person name="Cepeda A.J."/>
            <person name="Yan W."/>
            <person name="Fan B."/>
            <person name="Jiang Y."/>
            <person name="Adhikari A."/>
            <person name="Zheng C.-J."/>
            <person name="Schuster L."/>
            <person name="Cowan T.M."/>
            <person name="Smanski M.J."/>
            <person name="Chevrette M.G."/>
            <person name="De Carvalho L.P.S."/>
            <person name="Shen B."/>
        </authorList>
    </citation>
    <scope>NUCLEOTIDE SEQUENCE [LARGE SCALE GENOMIC DNA]</scope>
    <source>
        <strain evidence="13 14">NPDC012605</strain>
    </source>
</reference>
<feature type="domain" description="Beta-ketoacyl-[acyl-carrier-protein] synthase III C-terminal" evidence="11">
    <location>
        <begin position="265"/>
        <end position="354"/>
    </location>
</feature>
<keyword evidence="14" id="KW-1185">Reference proteome</keyword>
<comment type="subunit">
    <text evidence="10">Homodimer.</text>
</comment>
<evidence type="ECO:0000256" key="9">
    <source>
        <dbReference type="ARBA" id="ARBA00023315"/>
    </source>
</evidence>
<protein>
    <recommendedName>
        <fullName evidence="10">Beta-ketoacyl-[acyl-carrier-protein] synthase III</fullName>
        <shortName evidence="10">Beta-ketoacyl-ACP synthase III</shortName>
        <shortName evidence="10">KAS III</shortName>
        <ecNumber evidence="10">2.3.1.180</ecNumber>
    </recommendedName>
    <alternativeName>
        <fullName evidence="10">3-oxoacyl-[acyl-carrier-protein] synthase 3</fullName>
    </alternativeName>
    <alternativeName>
        <fullName evidence="10">3-oxoacyl-[acyl-carrier-protein] synthase III</fullName>
    </alternativeName>
</protein>
<feature type="region of interest" description="ACP-binding" evidence="10">
    <location>
        <begin position="282"/>
        <end position="286"/>
    </location>
</feature>
<evidence type="ECO:0000256" key="6">
    <source>
        <dbReference type="ARBA" id="ARBA00023098"/>
    </source>
</evidence>
<dbReference type="Gene3D" id="3.40.47.10">
    <property type="match status" value="2"/>
</dbReference>
<dbReference type="InterPro" id="IPR013751">
    <property type="entry name" value="ACP_syn_III_N"/>
</dbReference>
<keyword evidence="7 10" id="KW-0275">Fatty acid biosynthesis</keyword>
<dbReference type="RefSeq" id="WP_030321859.1">
    <property type="nucleotide sequence ID" value="NZ_JBIBDZ010000001.1"/>
</dbReference>
<keyword evidence="4 10" id="KW-0808">Transferase</keyword>
<dbReference type="Proteomes" id="UP001602370">
    <property type="component" value="Unassembled WGS sequence"/>
</dbReference>
<dbReference type="NCBIfam" id="TIGR00747">
    <property type="entry name" value="fabH"/>
    <property type="match status" value="1"/>
</dbReference>
<evidence type="ECO:0000313" key="13">
    <source>
        <dbReference type="EMBL" id="MFF5917359.1"/>
    </source>
</evidence>
<dbReference type="EMBL" id="JBIBDZ010000001">
    <property type="protein sequence ID" value="MFF5917359.1"/>
    <property type="molecule type" value="Genomic_DNA"/>
</dbReference>
<feature type="active site" evidence="10">
    <location>
        <position position="312"/>
    </location>
</feature>
<dbReference type="CDD" id="cd00830">
    <property type="entry name" value="KAS_III"/>
    <property type="match status" value="1"/>
</dbReference>
<evidence type="ECO:0000259" key="12">
    <source>
        <dbReference type="Pfam" id="PF08545"/>
    </source>
</evidence>
<keyword evidence="2 10" id="KW-0963">Cytoplasm</keyword>
<comment type="function">
    <text evidence="10">Catalyzes the condensation reaction of fatty acid synthesis by the addition to an acyl acceptor of two carbons from malonyl-ACP. Catalyzes the first condensation reaction which initiates fatty acid synthesis and may therefore play a role in governing the total rate of fatty acid production. Possesses both acetoacetyl-ACP synthase and acetyl transacylase activities. Its substrate specificity determines the biosynthesis of branched-chain and/or straight-chain of fatty acids.</text>
</comment>
<organism evidence="13 14">
    <name type="scientific">Streptomyces flavochromogenes</name>
    <dbReference type="NCBI Taxonomy" id="68199"/>
    <lineage>
        <taxon>Bacteria</taxon>
        <taxon>Bacillati</taxon>
        <taxon>Actinomycetota</taxon>
        <taxon>Actinomycetes</taxon>
        <taxon>Kitasatosporales</taxon>
        <taxon>Streptomycetaceae</taxon>
        <taxon>Streptomyces</taxon>
    </lineage>
</organism>
<sequence length="356" mass="37116">MSKIKPSKGAPYARILGVGGYRPTRVVPNEVILETIDSSDEWIRSRSGIATRHWASPEETVAAMSVEASGKAIADAGINPEQIGAVIVSTVSHFKQTPAVATEIADKIGAGKPAAFDISAGCAGFGYGLTLAKGMIVEGSAEYVLVIGVERLSDLTDLEDRATAFLFGDGAGAVVVGPSDEPHIGPTVWGSEGDKSETIKQTVPWNEFHPQALGSARAGGTPSGDVSKLPLNQQGEIKFPAITQEGQAVFRWAVFEMAKVAQQALDAAGISADDLDVFIPHQANMRIIDSMVKTLKLPEHVTVARDVETTGNTSAASIPLAMERLLATGKAKSGDTALIIGFGAGLVFAATVVTLP</sequence>
<feature type="active site" evidence="10">
    <location>
        <position position="122"/>
    </location>
</feature>
<evidence type="ECO:0000256" key="4">
    <source>
        <dbReference type="ARBA" id="ARBA00022679"/>
    </source>
</evidence>
<evidence type="ECO:0000256" key="1">
    <source>
        <dbReference type="ARBA" id="ARBA00008642"/>
    </source>
</evidence>
<keyword evidence="8 10" id="KW-0511">Multifunctional enzyme</keyword>
<dbReference type="InterPro" id="IPR016039">
    <property type="entry name" value="Thiolase-like"/>
</dbReference>
<keyword evidence="9 10" id="KW-0012">Acyltransferase</keyword>
<proteinExistence type="inferred from homology"/>
<keyword evidence="5 10" id="KW-0276">Fatty acid metabolism</keyword>
<comment type="subcellular location">
    <subcellularLocation>
        <location evidence="10">Cytoplasm</location>
    </subcellularLocation>
</comment>
<evidence type="ECO:0000256" key="2">
    <source>
        <dbReference type="ARBA" id="ARBA00022490"/>
    </source>
</evidence>
<feature type="domain" description="Beta-ketoacyl-[acyl-carrier-protein] synthase III N-terminal" evidence="12">
    <location>
        <begin position="116"/>
        <end position="193"/>
    </location>
</feature>
<evidence type="ECO:0000313" key="14">
    <source>
        <dbReference type="Proteomes" id="UP001602370"/>
    </source>
</evidence>
<dbReference type="InterPro" id="IPR013747">
    <property type="entry name" value="ACP_syn_III_C"/>
</dbReference>
<comment type="caution">
    <text evidence="13">The sequence shown here is derived from an EMBL/GenBank/DDBJ whole genome shotgun (WGS) entry which is preliminary data.</text>
</comment>
<comment type="similarity">
    <text evidence="1 10">Belongs to the thiolase-like superfamily. FabH family.</text>
</comment>
<evidence type="ECO:0000256" key="10">
    <source>
        <dbReference type="HAMAP-Rule" id="MF_01815"/>
    </source>
</evidence>
<dbReference type="PANTHER" id="PTHR43091">
    <property type="entry name" value="3-OXOACYL-[ACYL-CARRIER-PROTEIN] SYNTHASE"/>
    <property type="match status" value="1"/>
</dbReference>
<evidence type="ECO:0000256" key="3">
    <source>
        <dbReference type="ARBA" id="ARBA00022516"/>
    </source>
</evidence>
<keyword evidence="6 10" id="KW-0443">Lipid metabolism</keyword>
<dbReference type="InterPro" id="IPR004655">
    <property type="entry name" value="FabH"/>
</dbReference>
<name>A0ABW6XIT3_9ACTN</name>
<keyword evidence="3 10" id="KW-0444">Lipid biosynthesis</keyword>
<accession>A0ABW6XIT3</accession>